<proteinExistence type="predicted"/>
<dbReference type="PANTHER" id="PTHR45453:SF1">
    <property type="entry name" value="PHOSPHATE REGULON SENSOR PROTEIN PHOR"/>
    <property type="match status" value="1"/>
</dbReference>
<feature type="domain" description="HAMP" evidence="14">
    <location>
        <begin position="102"/>
        <end position="155"/>
    </location>
</feature>
<comment type="caution">
    <text evidence="15">The sequence shown here is derived from an EMBL/GenBank/DDBJ whole genome shotgun (WGS) entry which is preliminary data.</text>
</comment>
<keyword evidence="4" id="KW-1003">Cell membrane</keyword>
<dbReference type="InterPro" id="IPR036097">
    <property type="entry name" value="HisK_dim/P_sf"/>
</dbReference>
<evidence type="ECO:0000259" key="14">
    <source>
        <dbReference type="PROSITE" id="PS50885"/>
    </source>
</evidence>
<dbReference type="SMART" id="SM00387">
    <property type="entry name" value="HATPase_c"/>
    <property type="match status" value="1"/>
</dbReference>
<dbReference type="PROSITE" id="PS50109">
    <property type="entry name" value="HIS_KIN"/>
    <property type="match status" value="1"/>
</dbReference>
<dbReference type="Proteomes" id="UP001549098">
    <property type="component" value="Unassembled WGS sequence"/>
</dbReference>
<protein>
    <recommendedName>
        <fullName evidence="3">histidine kinase</fullName>
        <ecNumber evidence="3">2.7.13.3</ecNumber>
    </recommendedName>
</protein>
<sequence length="375" mass="41698">MKPLNKIPLRLRLTFLTALVLTGICVLLTISSIFNAHHIYAVPAEGHLTPSPLNPAISTPPDAHSIGPFHSETPSNDFTFTSMVYMFIMIVLGTVSSYIVAGKALRPVADLSKRIESIDENKLFQQIEGFDTNDEVARLAASFNQMIVKLEKSFNHQKRFAANAAHELRTPLSGMIANIEVLQLDEKPTVQEYKEVLEDAYANAQRMITLVNDLLKLNSVFHADRCIHFNVKEMFNSLISALSESCTVHNIRIVNNIPDIMAFGEQALLQRAFFNLVENAVKYNKSNGEVVVSSAQHDDFDVIIVRDTGIGIPEDELENIFEPLYRVDTSRSRELGGSGLGLSIVKTIIEKHNGNVFIQSEIGSFSEVTVMLPKN</sequence>
<dbReference type="RefSeq" id="WP_354501485.1">
    <property type="nucleotide sequence ID" value="NZ_JBEPLV010000007.1"/>
</dbReference>
<keyword evidence="12" id="KW-0812">Transmembrane</keyword>
<keyword evidence="10" id="KW-0902">Two-component regulatory system</keyword>
<reference evidence="15 16" key="1">
    <citation type="submission" date="2024-06" db="EMBL/GenBank/DDBJ databases">
        <title>Genomic Encyclopedia of Type Strains, Phase IV (KMG-IV): sequencing the most valuable type-strain genomes for metagenomic binning, comparative biology and taxonomic classification.</title>
        <authorList>
            <person name="Goeker M."/>
        </authorList>
    </citation>
    <scope>NUCLEOTIDE SEQUENCE [LARGE SCALE GENOMIC DNA]</scope>
    <source>
        <strain evidence="15 16">DSM 17253</strain>
    </source>
</reference>
<keyword evidence="9" id="KW-0067">ATP-binding</keyword>
<keyword evidence="11 12" id="KW-0472">Membrane</keyword>
<evidence type="ECO:0000256" key="12">
    <source>
        <dbReference type="SAM" id="Phobius"/>
    </source>
</evidence>
<keyword evidence="5" id="KW-0597">Phosphoprotein</keyword>
<dbReference type="Pfam" id="PF00672">
    <property type="entry name" value="HAMP"/>
    <property type="match status" value="1"/>
</dbReference>
<dbReference type="PRINTS" id="PR00344">
    <property type="entry name" value="BCTRLSENSOR"/>
</dbReference>
<organism evidence="15 16">
    <name type="scientific">Paenibacillus favisporus</name>
    <dbReference type="NCBI Taxonomy" id="221028"/>
    <lineage>
        <taxon>Bacteria</taxon>
        <taxon>Bacillati</taxon>
        <taxon>Bacillota</taxon>
        <taxon>Bacilli</taxon>
        <taxon>Bacillales</taxon>
        <taxon>Paenibacillaceae</taxon>
        <taxon>Paenibacillus</taxon>
    </lineage>
</organism>
<dbReference type="Gene3D" id="3.30.565.10">
    <property type="entry name" value="Histidine kinase-like ATPase, C-terminal domain"/>
    <property type="match status" value="1"/>
</dbReference>
<keyword evidence="8 15" id="KW-0418">Kinase</keyword>
<evidence type="ECO:0000256" key="2">
    <source>
        <dbReference type="ARBA" id="ARBA00004651"/>
    </source>
</evidence>
<dbReference type="SMART" id="SM00388">
    <property type="entry name" value="HisKA"/>
    <property type="match status" value="1"/>
</dbReference>
<dbReference type="InterPro" id="IPR036890">
    <property type="entry name" value="HATPase_C_sf"/>
</dbReference>
<evidence type="ECO:0000256" key="3">
    <source>
        <dbReference type="ARBA" id="ARBA00012438"/>
    </source>
</evidence>
<keyword evidence="12" id="KW-1133">Transmembrane helix</keyword>
<dbReference type="SUPFAM" id="SSF47384">
    <property type="entry name" value="Homodimeric domain of signal transducing histidine kinase"/>
    <property type="match status" value="1"/>
</dbReference>
<evidence type="ECO:0000259" key="13">
    <source>
        <dbReference type="PROSITE" id="PS50109"/>
    </source>
</evidence>
<keyword evidence="16" id="KW-1185">Reference proteome</keyword>
<comment type="subcellular location">
    <subcellularLocation>
        <location evidence="2">Cell membrane</location>
        <topology evidence="2">Multi-pass membrane protein</topology>
    </subcellularLocation>
</comment>
<evidence type="ECO:0000256" key="9">
    <source>
        <dbReference type="ARBA" id="ARBA00022840"/>
    </source>
</evidence>
<gene>
    <name evidence="15" type="ORF">ABID47_005506</name>
</gene>
<evidence type="ECO:0000256" key="7">
    <source>
        <dbReference type="ARBA" id="ARBA00022741"/>
    </source>
</evidence>
<evidence type="ECO:0000256" key="11">
    <source>
        <dbReference type="ARBA" id="ARBA00023136"/>
    </source>
</evidence>
<evidence type="ECO:0000256" key="10">
    <source>
        <dbReference type="ARBA" id="ARBA00023012"/>
    </source>
</evidence>
<dbReference type="PROSITE" id="PS50885">
    <property type="entry name" value="HAMP"/>
    <property type="match status" value="1"/>
</dbReference>
<dbReference type="InterPro" id="IPR050351">
    <property type="entry name" value="BphY/WalK/GraS-like"/>
</dbReference>
<feature type="transmembrane region" description="Helical" evidence="12">
    <location>
        <begin position="83"/>
        <end position="105"/>
    </location>
</feature>
<dbReference type="InterPro" id="IPR003661">
    <property type="entry name" value="HisK_dim/P_dom"/>
</dbReference>
<keyword evidence="6" id="KW-0808">Transferase</keyword>
<name>A0ABV2FAT3_9BACL</name>
<accession>A0ABV2FAT3</accession>
<feature type="transmembrane region" description="Helical" evidence="12">
    <location>
        <begin position="12"/>
        <end position="34"/>
    </location>
</feature>
<dbReference type="Gene3D" id="6.10.340.10">
    <property type="match status" value="1"/>
</dbReference>
<evidence type="ECO:0000256" key="5">
    <source>
        <dbReference type="ARBA" id="ARBA00022553"/>
    </source>
</evidence>
<dbReference type="Gene3D" id="1.10.287.130">
    <property type="match status" value="1"/>
</dbReference>
<evidence type="ECO:0000313" key="16">
    <source>
        <dbReference type="Proteomes" id="UP001549098"/>
    </source>
</evidence>
<dbReference type="InterPro" id="IPR004358">
    <property type="entry name" value="Sig_transdc_His_kin-like_C"/>
</dbReference>
<dbReference type="SMART" id="SM00304">
    <property type="entry name" value="HAMP"/>
    <property type="match status" value="1"/>
</dbReference>
<dbReference type="CDD" id="cd06225">
    <property type="entry name" value="HAMP"/>
    <property type="match status" value="1"/>
</dbReference>
<dbReference type="GO" id="GO:0016301">
    <property type="term" value="F:kinase activity"/>
    <property type="evidence" value="ECO:0007669"/>
    <property type="project" value="UniProtKB-KW"/>
</dbReference>
<evidence type="ECO:0000256" key="6">
    <source>
        <dbReference type="ARBA" id="ARBA00022679"/>
    </source>
</evidence>
<evidence type="ECO:0000256" key="8">
    <source>
        <dbReference type="ARBA" id="ARBA00022777"/>
    </source>
</evidence>
<dbReference type="InterPro" id="IPR005467">
    <property type="entry name" value="His_kinase_dom"/>
</dbReference>
<dbReference type="InterPro" id="IPR003594">
    <property type="entry name" value="HATPase_dom"/>
</dbReference>
<dbReference type="Pfam" id="PF02518">
    <property type="entry name" value="HATPase_c"/>
    <property type="match status" value="1"/>
</dbReference>
<feature type="domain" description="Histidine kinase" evidence="13">
    <location>
        <begin position="163"/>
        <end position="375"/>
    </location>
</feature>
<dbReference type="InterPro" id="IPR003660">
    <property type="entry name" value="HAMP_dom"/>
</dbReference>
<dbReference type="PANTHER" id="PTHR45453">
    <property type="entry name" value="PHOSPHATE REGULON SENSOR PROTEIN PHOR"/>
    <property type="match status" value="1"/>
</dbReference>
<dbReference type="SUPFAM" id="SSF158472">
    <property type="entry name" value="HAMP domain-like"/>
    <property type="match status" value="1"/>
</dbReference>
<dbReference type="Pfam" id="PF00512">
    <property type="entry name" value="HisKA"/>
    <property type="match status" value="1"/>
</dbReference>
<dbReference type="CDD" id="cd00082">
    <property type="entry name" value="HisKA"/>
    <property type="match status" value="1"/>
</dbReference>
<dbReference type="EC" id="2.7.13.3" evidence="3"/>
<evidence type="ECO:0000256" key="1">
    <source>
        <dbReference type="ARBA" id="ARBA00000085"/>
    </source>
</evidence>
<dbReference type="EMBL" id="JBEPLV010000007">
    <property type="protein sequence ID" value="MET3548874.1"/>
    <property type="molecule type" value="Genomic_DNA"/>
</dbReference>
<keyword evidence="7" id="KW-0547">Nucleotide-binding</keyword>
<dbReference type="CDD" id="cd00075">
    <property type="entry name" value="HATPase"/>
    <property type="match status" value="1"/>
</dbReference>
<evidence type="ECO:0000256" key="4">
    <source>
        <dbReference type="ARBA" id="ARBA00022475"/>
    </source>
</evidence>
<evidence type="ECO:0000313" key="15">
    <source>
        <dbReference type="EMBL" id="MET3548874.1"/>
    </source>
</evidence>
<comment type="catalytic activity">
    <reaction evidence="1">
        <text>ATP + protein L-histidine = ADP + protein N-phospho-L-histidine.</text>
        <dbReference type="EC" id="2.7.13.3"/>
    </reaction>
</comment>
<dbReference type="SUPFAM" id="SSF55874">
    <property type="entry name" value="ATPase domain of HSP90 chaperone/DNA topoisomerase II/histidine kinase"/>
    <property type="match status" value="1"/>
</dbReference>